<dbReference type="OrthoDB" id="3069722at2759"/>
<dbReference type="InParanoid" id="A0A165DTK2"/>
<name>A0A165DTK2_9APHY</name>
<accession>A0A165DTK2</accession>
<feature type="compositionally biased region" description="Polar residues" evidence="2">
    <location>
        <begin position="329"/>
        <end position="344"/>
    </location>
</feature>
<feature type="compositionally biased region" description="Pro residues" evidence="2">
    <location>
        <begin position="370"/>
        <end position="392"/>
    </location>
</feature>
<feature type="compositionally biased region" description="Basic and acidic residues" evidence="2">
    <location>
        <begin position="526"/>
        <end position="535"/>
    </location>
</feature>
<dbReference type="AlphaFoldDB" id="A0A165DTK2"/>
<reference evidence="3 4" key="1">
    <citation type="journal article" date="2016" name="Mol. Biol. Evol.">
        <title>Comparative Genomics of Early-Diverging Mushroom-Forming Fungi Provides Insights into the Origins of Lignocellulose Decay Capabilities.</title>
        <authorList>
            <person name="Nagy L.G."/>
            <person name="Riley R."/>
            <person name="Tritt A."/>
            <person name="Adam C."/>
            <person name="Daum C."/>
            <person name="Floudas D."/>
            <person name="Sun H."/>
            <person name="Yadav J.S."/>
            <person name="Pangilinan J."/>
            <person name="Larsson K.H."/>
            <person name="Matsuura K."/>
            <person name="Barry K."/>
            <person name="Labutti K."/>
            <person name="Kuo R."/>
            <person name="Ohm R.A."/>
            <person name="Bhattacharya S.S."/>
            <person name="Shirouzu T."/>
            <person name="Yoshinaga Y."/>
            <person name="Martin F.M."/>
            <person name="Grigoriev I.V."/>
            <person name="Hibbett D.S."/>
        </authorList>
    </citation>
    <scope>NUCLEOTIDE SEQUENCE [LARGE SCALE GENOMIC DNA]</scope>
    <source>
        <strain evidence="3 4">93-53</strain>
    </source>
</reference>
<feature type="compositionally biased region" description="Polar residues" evidence="2">
    <location>
        <begin position="543"/>
        <end position="589"/>
    </location>
</feature>
<dbReference type="Proteomes" id="UP000076871">
    <property type="component" value="Unassembled WGS sequence"/>
</dbReference>
<feature type="compositionally biased region" description="Polar residues" evidence="2">
    <location>
        <begin position="885"/>
        <end position="897"/>
    </location>
</feature>
<dbReference type="EMBL" id="KV427629">
    <property type="protein sequence ID" value="KZT05606.1"/>
    <property type="molecule type" value="Genomic_DNA"/>
</dbReference>
<keyword evidence="4" id="KW-1185">Reference proteome</keyword>
<proteinExistence type="predicted"/>
<protein>
    <submittedName>
        <fullName evidence="3">Uncharacterized protein</fullName>
    </submittedName>
</protein>
<gene>
    <name evidence="3" type="ORF">LAESUDRAFT_714838</name>
</gene>
<feature type="compositionally biased region" description="Pro residues" evidence="2">
    <location>
        <begin position="708"/>
        <end position="727"/>
    </location>
</feature>
<dbReference type="STRING" id="1314785.A0A165DTK2"/>
<feature type="compositionally biased region" description="Low complexity" evidence="2">
    <location>
        <begin position="775"/>
        <end position="796"/>
    </location>
</feature>
<evidence type="ECO:0000313" key="3">
    <source>
        <dbReference type="EMBL" id="KZT05606.1"/>
    </source>
</evidence>
<keyword evidence="1" id="KW-0175">Coiled coil</keyword>
<evidence type="ECO:0000256" key="1">
    <source>
        <dbReference type="SAM" id="Coils"/>
    </source>
</evidence>
<feature type="compositionally biased region" description="Polar residues" evidence="2">
    <location>
        <begin position="629"/>
        <end position="649"/>
    </location>
</feature>
<evidence type="ECO:0000313" key="4">
    <source>
        <dbReference type="Proteomes" id="UP000076871"/>
    </source>
</evidence>
<feature type="compositionally biased region" description="Polar residues" evidence="2">
    <location>
        <begin position="299"/>
        <end position="311"/>
    </location>
</feature>
<feature type="compositionally biased region" description="Basic and acidic residues" evidence="2">
    <location>
        <begin position="866"/>
        <end position="882"/>
    </location>
</feature>
<dbReference type="GeneID" id="63824123"/>
<feature type="coiled-coil region" evidence="1">
    <location>
        <begin position="68"/>
        <end position="186"/>
    </location>
</feature>
<feature type="compositionally biased region" description="Low complexity" evidence="2">
    <location>
        <begin position="832"/>
        <end position="848"/>
    </location>
</feature>
<feature type="region of interest" description="Disordered" evidence="2">
    <location>
        <begin position="1"/>
        <end position="65"/>
    </location>
</feature>
<feature type="compositionally biased region" description="Polar residues" evidence="2">
    <location>
        <begin position="658"/>
        <end position="676"/>
    </location>
</feature>
<organism evidence="3 4">
    <name type="scientific">Laetiporus sulphureus 93-53</name>
    <dbReference type="NCBI Taxonomy" id="1314785"/>
    <lineage>
        <taxon>Eukaryota</taxon>
        <taxon>Fungi</taxon>
        <taxon>Dikarya</taxon>
        <taxon>Basidiomycota</taxon>
        <taxon>Agaricomycotina</taxon>
        <taxon>Agaricomycetes</taxon>
        <taxon>Polyporales</taxon>
        <taxon>Laetiporus</taxon>
    </lineage>
</organism>
<feature type="compositionally biased region" description="Polar residues" evidence="2">
    <location>
        <begin position="422"/>
        <end position="446"/>
    </location>
</feature>
<evidence type="ECO:0000256" key="2">
    <source>
        <dbReference type="SAM" id="MobiDB-lite"/>
    </source>
</evidence>
<feature type="compositionally biased region" description="Basic and acidic residues" evidence="2">
    <location>
        <begin position="21"/>
        <end position="47"/>
    </location>
</feature>
<dbReference type="RefSeq" id="XP_040763346.1">
    <property type="nucleotide sequence ID" value="XM_040907094.1"/>
</dbReference>
<sequence length="953" mass="102572">MPGSQYEDTIELGGRQYSDGKSAEDGFDDRSETPSDPDRLPIGHSRESLSLVERPRQSNKKYSRRSTLRELERYLQQEHAEIEQSRRALRTALERIDNETHRAQEAENRAYELARRFKEANDARLAAQQEANRLQTELTLYKAQLETVQRERATFQDTVRDLEAQRDDAEAAAARSRTKARKFREQQLIMLAREEGRKIGFREGMGSAYDEARSTGYLTRPNQLQDEDEDPRNNQSRAEPLEELSRVVNLPSFPRGGVPITPSSVTATADEPQSGLANQQPLGGAYPNAAQGSRFRENITITNPSNSTLNSIPPARFQGPSSWPAPPQAGSSRLTPSVVRTASPSPGHPDFSVPPDNWIPTMGADGRMMLPPPHEMKLPPPSPHTPLSPLPELPAEISASAAERPPQTIARDYAYLGKGRSSPRSLAESMTSTALSQFDLLSSPNNRGAGRGDRGSTLSAIPEGSMEFSPLTESRARSTVMPDPITFPVPSPAPGGDTTRRSASRAGRSDRDSTRSASRQRQPNRTVHDDVHDVMPRIAETVRYSNPSVQEWLENSASPEQISRTPSRMSQQSHYQPSVTGPTPASRSGSPFRRPYSAASRESYGQYPPHSVNAFPDAGSGRLEHARLSSGSVAISVQPPSGPESTASPSAAVESGHLTPSATMHSLRPSPSTQPHIQLVAPSPNVDRSPLLGVLRSANELPAGFVPSGPPSPSVLPPAMPVPPQYPPAQGVTSPNPTMAPIPPSASASYVDVYDRAPSRPASRNSGRGTYAEGARPPSVASAHRSRPPSAHSSFFAPPPGQPVHVPGSPAAPVRFPASPGQSSAAAHVSMPATASPRSSLSRLSPAARESRLGLHAGATPGPVTREVREARERGRSRELHRVPSTGSVGSTFSRQSGYGKYDPKEYVDAAFLASTDNLSLGGEEVGRRGGERGVLMVPPPRSPSGASYRSLA</sequence>
<feature type="region of interest" description="Disordered" evidence="2">
    <location>
        <begin position="221"/>
        <end position="900"/>
    </location>
</feature>
<dbReference type="CDD" id="cd22249">
    <property type="entry name" value="UDM1_RNF168_RNF169-like"/>
    <property type="match status" value="1"/>
</dbReference>
<feature type="region of interest" description="Disordered" evidence="2">
    <location>
        <begin position="921"/>
        <end position="953"/>
    </location>
</feature>